<dbReference type="Gene3D" id="3.30.428.10">
    <property type="entry name" value="HIT-like"/>
    <property type="match status" value="1"/>
</dbReference>
<proteinExistence type="predicted"/>
<comment type="caution">
    <text evidence="1">The sequence shown here is derived from an EMBL/GenBank/DDBJ whole genome shotgun (WGS) entry which is preliminary data.</text>
</comment>
<evidence type="ECO:0000313" key="1">
    <source>
        <dbReference type="EMBL" id="CCF83115.1"/>
    </source>
</evidence>
<dbReference type="Proteomes" id="UP000004221">
    <property type="component" value="Unassembled WGS sequence"/>
</dbReference>
<reference evidence="1 2" key="1">
    <citation type="journal article" date="2012" name="ISME J.">
        <title>Nitrification expanded: discovery, physiology and genomics of a nitrite-oxidizing bacterium from the phylum Chloroflexi.</title>
        <authorList>
            <person name="Sorokin D.Y."/>
            <person name="Lucker S."/>
            <person name="Vejmelkova D."/>
            <person name="Kostrikina N.A."/>
            <person name="Kleerebezem R."/>
            <person name="Rijpstra W.I."/>
            <person name="Damste J.S."/>
            <person name="Le Paslier D."/>
            <person name="Muyzer G."/>
            <person name="Wagner M."/>
            <person name="van Loosdrecht M.C."/>
            <person name="Daims H."/>
        </authorList>
    </citation>
    <scope>NUCLEOTIDE SEQUENCE [LARGE SCALE GENOMIC DNA]</scope>
    <source>
        <strain evidence="2">none</strain>
    </source>
</reference>
<dbReference type="SUPFAM" id="SSF54197">
    <property type="entry name" value="HIT-like"/>
    <property type="match status" value="1"/>
</dbReference>
<evidence type="ECO:0000313" key="2">
    <source>
        <dbReference type="Proteomes" id="UP000004221"/>
    </source>
</evidence>
<dbReference type="InterPro" id="IPR036265">
    <property type="entry name" value="HIT-like_sf"/>
</dbReference>
<keyword evidence="2" id="KW-1185">Reference proteome</keyword>
<sequence>MEDRRPPSQVLAQRSIVDIDKIVSALGEEERETFYRLFQVDVSVGHLVPPPHMYRWIERYFGSLEAVLSQKVVKVTNRLTLENTLFNELRAKRPLEARIPAQLADEIAKTAPDPFCEPDLNTPADTFGRIRGTHTVTASNIAKYDGFHGVVIFEQHDPLAFTEESVVDAVSVAQRWFAESHKVDPTAVYPLFMWNCLWKSGASIPHGHAQVSLTSGMHYGKVEHQRRSMIDYRQKYSREYFDDLFQVHQALGLGTQTGDIRIMANITPLKEKELVLLAPAVTTDLARVMYQTLHCLVERLNVVSFNLVMWELPLAETPEDWSGMPVVVRMVDRGDPLNRTSDFGAMELYAASVVSSDPFRVAEALWSCLGLG</sequence>
<dbReference type="OrthoDB" id="5241274at2"/>
<protein>
    <submittedName>
        <fullName evidence="1">Uncharacterized protein</fullName>
    </submittedName>
</protein>
<name>I4EEK3_9BACT</name>
<dbReference type="PANTHER" id="PTHR34714:SF3">
    <property type="match status" value="1"/>
</dbReference>
<dbReference type="PANTHER" id="PTHR34714">
    <property type="entry name" value="EGF-LIKE DOMAIN-CONTAINING PROTEIN"/>
    <property type="match status" value="1"/>
</dbReference>
<gene>
    <name evidence="1" type="ORF">NITHO_1880002</name>
</gene>
<accession>I4EEK3</accession>
<organism evidence="1 2">
    <name type="scientific">Nitrolancea hollandica Lb</name>
    <dbReference type="NCBI Taxonomy" id="1129897"/>
    <lineage>
        <taxon>Bacteria</taxon>
        <taxon>Pseudomonadati</taxon>
        <taxon>Thermomicrobiota</taxon>
        <taxon>Thermomicrobia</taxon>
        <taxon>Sphaerobacterales</taxon>
        <taxon>Sphaerobacterineae</taxon>
        <taxon>Sphaerobacteraceae</taxon>
        <taxon>Nitrolancea</taxon>
    </lineage>
</organism>
<dbReference type="AlphaFoldDB" id="I4EEK3"/>
<dbReference type="EMBL" id="CAGS01000099">
    <property type="protein sequence ID" value="CCF83115.1"/>
    <property type="molecule type" value="Genomic_DNA"/>
</dbReference>
<dbReference type="RefSeq" id="WP_008475908.1">
    <property type="nucleotide sequence ID" value="NZ_CAGS01000099.1"/>
</dbReference>